<reference evidence="1 2" key="1">
    <citation type="submission" date="2023-08" db="EMBL/GenBank/DDBJ databases">
        <title>A Necator americanus chromosomal reference genome.</title>
        <authorList>
            <person name="Ilik V."/>
            <person name="Petrzelkova K.J."/>
            <person name="Pardy F."/>
            <person name="Fuh T."/>
            <person name="Niatou-Singa F.S."/>
            <person name="Gouil Q."/>
            <person name="Baker L."/>
            <person name="Ritchie M.E."/>
            <person name="Jex A.R."/>
            <person name="Gazzola D."/>
            <person name="Li H."/>
            <person name="Toshio Fujiwara R."/>
            <person name="Zhan B."/>
            <person name="Aroian R.V."/>
            <person name="Pafco B."/>
            <person name="Schwarz E.M."/>
        </authorList>
    </citation>
    <scope>NUCLEOTIDE SEQUENCE [LARGE SCALE GENOMIC DNA]</scope>
    <source>
        <strain evidence="1 2">Aroian</strain>
        <tissue evidence="1">Whole animal</tissue>
    </source>
</reference>
<proteinExistence type="predicted"/>
<sequence length="105" mass="11405">MTGGARTSAGFTSPFEIETELGQGAVTVSFLFNFAVDDIMRRTVEQCSADIVLALSECPLTELEYDDDVVVFASSKAKLQHVIDLESILALAYGLRLLSDKSKQV</sequence>
<comment type="caution">
    <text evidence="1">The sequence shown here is derived from an EMBL/GenBank/DDBJ whole genome shotgun (WGS) entry which is preliminary data.</text>
</comment>
<evidence type="ECO:0000313" key="2">
    <source>
        <dbReference type="Proteomes" id="UP001303046"/>
    </source>
</evidence>
<keyword evidence="2" id="KW-1185">Reference proteome</keyword>
<dbReference type="EMBL" id="JAVFWL010000006">
    <property type="protein sequence ID" value="KAK6761124.1"/>
    <property type="molecule type" value="Genomic_DNA"/>
</dbReference>
<evidence type="ECO:0000313" key="1">
    <source>
        <dbReference type="EMBL" id="KAK6761124.1"/>
    </source>
</evidence>
<gene>
    <name evidence="1" type="primary">Necator_chrX.g22422</name>
    <name evidence="1" type="ORF">RB195_022260</name>
</gene>
<evidence type="ECO:0008006" key="3">
    <source>
        <dbReference type="Google" id="ProtNLM"/>
    </source>
</evidence>
<accession>A0ABR1EEK7</accession>
<organism evidence="1 2">
    <name type="scientific">Necator americanus</name>
    <name type="common">Human hookworm</name>
    <dbReference type="NCBI Taxonomy" id="51031"/>
    <lineage>
        <taxon>Eukaryota</taxon>
        <taxon>Metazoa</taxon>
        <taxon>Ecdysozoa</taxon>
        <taxon>Nematoda</taxon>
        <taxon>Chromadorea</taxon>
        <taxon>Rhabditida</taxon>
        <taxon>Rhabditina</taxon>
        <taxon>Rhabditomorpha</taxon>
        <taxon>Strongyloidea</taxon>
        <taxon>Ancylostomatidae</taxon>
        <taxon>Bunostominae</taxon>
        <taxon>Necator</taxon>
    </lineage>
</organism>
<protein>
    <recommendedName>
        <fullName evidence="3">Reverse transcriptase domain-containing protein</fullName>
    </recommendedName>
</protein>
<name>A0ABR1EEK7_NECAM</name>
<dbReference type="Proteomes" id="UP001303046">
    <property type="component" value="Unassembled WGS sequence"/>
</dbReference>